<comment type="similarity">
    <text evidence="2">Belongs to the PET117 family.</text>
</comment>
<dbReference type="GO" id="GO:0005739">
    <property type="term" value="C:mitochondrion"/>
    <property type="evidence" value="ECO:0007669"/>
    <property type="project" value="UniProtKB-SubCell"/>
</dbReference>
<proteinExistence type="inferred from homology"/>
<keyword evidence="8" id="KW-1185">Reference proteome</keyword>
<accession>A0A5J5CBL1</accession>
<dbReference type="PANTHER" id="PTHR28163:SF1">
    <property type="entry name" value="PROTEIN PET117 HOMOLOG, MITOCHONDRIAL"/>
    <property type="match status" value="1"/>
</dbReference>
<evidence type="ECO:0008006" key="9">
    <source>
        <dbReference type="Google" id="ProtNLM"/>
    </source>
</evidence>
<name>A0A5J5CBL1_9PERO</name>
<reference evidence="7 8" key="1">
    <citation type="submission" date="2019-08" db="EMBL/GenBank/DDBJ databases">
        <title>A chromosome-level genome assembly, high-density linkage maps, and genome scans reveal the genomic architecture of hybrid incompatibilities underlying speciation via character displacement in darters (Percidae: Etheostominae).</title>
        <authorList>
            <person name="Moran R.L."/>
            <person name="Catchen J.M."/>
            <person name="Fuller R.C."/>
        </authorList>
    </citation>
    <scope>NUCLEOTIDE SEQUENCE [LARGE SCALE GENOMIC DNA]</scope>
    <source>
        <strain evidence="7">EspeVRDwgs_2016</strain>
        <tissue evidence="7">Muscle</tissue>
    </source>
</reference>
<dbReference type="Proteomes" id="UP000327493">
    <property type="component" value="Unassembled WGS sequence"/>
</dbReference>
<dbReference type="GO" id="GO:0033617">
    <property type="term" value="P:mitochondrial respiratory chain complex IV assembly"/>
    <property type="evidence" value="ECO:0007669"/>
    <property type="project" value="TreeGrafter"/>
</dbReference>
<evidence type="ECO:0000313" key="8">
    <source>
        <dbReference type="Proteomes" id="UP000327493"/>
    </source>
</evidence>
<comment type="subcellular location">
    <subcellularLocation>
        <location evidence="1">Mitochondrion</location>
    </subcellularLocation>
</comment>
<evidence type="ECO:0000256" key="2">
    <source>
        <dbReference type="ARBA" id="ARBA00008197"/>
    </source>
</evidence>
<feature type="chain" id="PRO_5023914245" description="PET117 cytochrome c oxidase chaperone" evidence="6">
    <location>
        <begin position="23"/>
        <end position="93"/>
    </location>
</feature>
<dbReference type="EMBL" id="VOFY01002886">
    <property type="protein sequence ID" value="KAA8577410.1"/>
    <property type="molecule type" value="Genomic_DNA"/>
</dbReference>
<dbReference type="Pfam" id="PF15786">
    <property type="entry name" value="PET117"/>
    <property type="match status" value="2"/>
</dbReference>
<evidence type="ECO:0000256" key="1">
    <source>
        <dbReference type="ARBA" id="ARBA00004173"/>
    </source>
</evidence>
<dbReference type="AlphaFoldDB" id="A0A5J5CBL1"/>
<keyword evidence="3" id="KW-0809">Transit peptide</keyword>
<keyword evidence="6" id="KW-0732">Signal</keyword>
<keyword evidence="5" id="KW-0175">Coiled coil</keyword>
<evidence type="ECO:0000256" key="6">
    <source>
        <dbReference type="SAM" id="SignalP"/>
    </source>
</evidence>
<feature type="coiled-coil region" evidence="5">
    <location>
        <begin position="46"/>
        <end position="76"/>
    </location>
</feature>
<dbReference type="PANTHER" id="PTHR28163">
    <property type="entry name" value="PROTEIN PET117 HOMOLOG, MITOCHONDRIAL"/>
    <property type="match status" value="1"/>
</dbReference>
<evidence type="ECO:0000256" key="3">
    <source>
        <dbReference type="ARBA" id="ARBA00022946"/>
    </source>
</evidence>
<gene>
    <name evidence="7" type="ORF">FQN60_006033</name>
</gene>
<protein>
    <recommendedName>
        <fullName evidence="9">PET117 cytochrome c oxidase chaperone</fullName>
    </recommendedName>
</protein>
<evidence type="ECO:0000256" key="4">
    <source>
        <dbReference type="ARBA" id="ARBA00023128"/>
    </source>
</evidence>
<keyword evidence="4" id="KW-0496">Mitochondrion</keyword>
<evidence type="ECO:0000313" key="7">
    <source>
        <dbReference type="EMBL" id="KAA8577410.1"/>
    </source>
</evidence>
<feature type="signal peptide" evidence="6">
    <location>
        <begin position="1"/>
        <end position="22"/>
    </location>
</feature>
<dbReference type="InterPro" id="IPR031568">
    <property type="entry name" value="Pet117"/>
</dbReference>
<comment type="caution">
    <text evidence="7">The sequence shown here is derived from an EMBL/GenBank/DDBJ whole genome shotgun (WGS) entry which is preliminary data.</text>
</comment>
<evidence type="ECO:0000256" key="5">
    <source>
        <dbReference type="SAM" id="Coils"/>
    </source>
</evidence>
<organism evidence="7 8">
    <name type="scientific">Etheostoma spectabile</name>
    <name type="common">orangethroat darter</name>
    <dbReference type="NCBI Taxonomy" id="54343"/>
    <lineage>
        <taxon>Eukaryota</taxon>
        <taxon>Metazoa</taxon>
        <taxon>Chordata</taxon>
        <taxon>Craniata</taxon>
        <taxon>Vertebrata</taxon>
        <taxon>Euteleostomi</taxon>
        <taxon>Actinopterygii</taxon>
        <taxon>Neopterygii</taxon>
        <taxon>Teleostei</taxon>
        <taxon>Neoteleostei</taxon>
        <taxon>Acanthomorphata</taxon>
        <taxon>Eupercaria</taxon>
        <taxon>Perciformes</taxon>
        <taxon>Percoidei</taxon>
        <taxon>Percidae</taxon>
        <taxon>Etheostomatinae</taxon>
        <taxon>Etheostoma</taxon>
    </lineage>
</organism>
<sequence>MSTTSKVVLGVSVVLTLSTVAAVHLNQSWDRQVTRSVPSRAGLNANSKARRLHEGVVRDLERLERKKENLRLLEEQRTLTAQLEAERQRRQTG</sequence>